<feature type="region of interest" description="Disordered" evidence="1">
    <location>
        <begin position="1"/>
        <end position="42"/>
    </location>
</feature>
<reference evidence="3" key="1">
    <citation type="journal article" date="2019" name="Int. J. Syst. Evol. Microbiol.">
        <title>The Global Catalogue of Microorganisms (GCM) 10K type strain sequencing project: providing services to taxonomists for standard genome sequencing and annotation.</title>
        <authorList>
            <consortium name="The Broad Institute Genomics Platform"/>
            <consortium name="The Broad Institute Genome Sequencing Center for Infectious Disease"/>
            <person name="Wu L."/>
            <person name="Ma J."/>
        </authorList>
    </citation>
    <scope>NUCLEOTIDE SEQUENCE [LARGE SCALE GENOMIC DNA]</scope>
    <source>
        <strain evidence="3">TISTR 1511</strain>
    </source>
</reference>
<accession>A0ABW5RH20</accession>
<gene>
    <name evidence="2" type="ORF">ACFSUQ_03420</name>
</gene>
<dbReference type="Proteomes" id="UP001597453">
    <property type="component" value="Unassembled WGS sequence"/>
</dbReference>
<comment type="caution">
    <text evidence="2">The sequence shown here is derived from an EMBL/GenBank/DDBJ whole genome shotgun (WGS) entry which is preliminary data.</text>
</comment>
<sequence length="91" mass="9892">MHTNTSRDAAAAAPRPRRARRRVIVPAPEGVDLTPQRVPRSALNPTGIVAELATEDQSIAWGDEDGPEIRADHASGSNDERIRENIPPHNV</sequence>
<name>A0ABW5RH20_9MICO</name>
<protein>
    <submittedName>
        <fullName evidence="2">Uncharacterized protein</fullName>
    </submittedName>
</protein>
<proteinExistence type="predicted"/>
<evidence type="ECO:0000313" key="2">
    <source>
        <dbReference type="EMBL" id="MFD2674350.1"/>
    </source>
</evidence>
<dbReference type="EMBL" id="JBHUNF010000002">
    <property type="protein sequence ID" value="MFD2674350.1"/>
    <property type="molecule type" value="Genomic_DNA"/>
</dbReference>
<evidence type="ECO:0000313" key="3">
    <source>
        <dbReference type="Proteomes" id="UP001597453"/>
    </source>
</evidence>
<keyword evidence="3" id="KW-1185">Reference proteome</keyword>
<organism evidence="2 3">
    <name type="scientific">Gulosibacter bifidus</name>
    <dbReference type="NCBI Taxonomy" id="272239"/>
    <lineage>
        <taxon>Bacteria</taxon>
        <taxon>Bacillati</taxon>
        <taxon>Actinomycetota</taxon>
        <taxon>Actinomycetes</taxon>
        <taxon>Micrococcales</taxon>
        <taxon>Microbacteriaceae</taxon>
        <taxon>Gulosibacter</taxon>
    </lineage>
</organism>
<dbReference type="RefSeq" id="WP_066056872.1">
    <property type="nucleotide sequence ID" value="NZ_JBHUNF010000002.1"/>
</dbReference>
<feature type="compositionally biased region" description="Basic and acidic residues" evidence="1">
    <location>
        <begin position="67"/>
        <end position="91"/>
    </location>
</feature>
<feature type="region of interest" description="Disordered" evidence="1">
    <location>
        <begin position="54"/>
        <end position="91"/>
    </location>
</feature>
<evidence type="ECO:0000256" key="1">
    <source>
        <dbReference type="SAM" id="MobiDB-lite"/>
    </source>
</evidence>